<dbReference type="EMBL" id="JAPDGR010002026">
    <property type="protein sequence ID" value="KAJ2978077.1"/>
    <property type="molecule type" value="Genomic_DNA"/>
</dbReference>
<dbReference type="Proteomes" id="UP001143856">
    <property type="component" value="Unassembled WGS sequence"/>
</dbReference>
<accession>A0ACC1NGQ6</accession>
<keyword evidence="2" id="KW-1185">Reference proteome</keyword>
<evidence type="ECO:0000313" key="1">
    <source>
        <dbReference type="EMBL" id="KAJ2978077.1"/>
    </source>
</evidence>
<proteinExistence type="predicted"/>
<name>A0ACC1NGQ6_9PEZI</name>
<organism evidence="1 2">
    <name type="scientific">Xylaria curta</name>
    <dbReference type="NCBI Taxonomy" id="42375"/>
    <lineage>
        <taxon>Eukaryota</taxon>
        <taxon>Fungi</taxon>
        <taxon>Dikarya</taxon>
        <taxon>Ascomycota</taxon>
        <taxon>Pezizomycotina</taxon>
        <taxon>Sordariomycetes</taxon>
        <taxon>Xylariomycetidae</taxon>
        <taxon>Xylariales</taxon>
        <taxon>Xylariaceae</taxon>
        <taxon>Xylaria</taxon>
    </lineage>
</organism>
<gene>
    <name evidence="1" type="ORF">NUW58_g7609</name>
</gene>
<comment type="caution">
    <text evidence="1">The sequence shown here is derived from an EMBL/GenBank/DDBJ whole genome shotgun (WGS) entry which is preliminary data.</text>
</comment>
<evidence type="ECO:0000313" key="2">
    <source>
        <dbReference type="Proteomes" id="UP001143856"/>
    </source>
</evidence>
<reference evidence="1" key="1">
    <citation type="submission" date="2022-10" db="EMBL/GenBank/DDBJ databases">
        <title>Genome Sequence of Xylaria curta.</title>
        <authorList>
            <person name="Buettner E."/>
        </authorList>
    </citation>
    <scope>NUCLEOTIDE SEQUENCE</scope>
    <source>
        <strain evidence="1">Babe10</strain>
    </source>
</reference>
<sequence length="277" mass="31340">MATLEEPTTAPEQQPVTLPDYMTDPNAVLKDSNAEWRYKNPPDYKKTRKYYSESEHERPPAQFNHTLASSHRNLEQIITPISWPEPQKADQPRPLAKSKNHTAGSLPELVENLVKNWEIEASYKTQLSDWRTVDFTQYSFAVNEQEPVSAEHMLRTFKRMMPTFAWEVLEVYTEPPVVAFKWRHWGQFRGDYSAVNAAGESVKVAAHGGLVDITGVTVAHLNEKLQVTKLKTWFDSDEMFRQMDPDGQAARVPLASCPIIGGGDEPATAVKTDLNVA</sequence>
<protein>
    <submittedName>
        <fullName evidence="1">Uncharacterized protein</fullName>
    </submittedName>
</protein>